<dbReference type="EMBL" id="BLAE01000006">
    <property type="protein sequence ID" value="GES07414.1"/>
    <property type="molecule type" value="Genomic_DNA"/>
</dbReference>
<proteinExistence type="predicted"/>
<protein>
    <submittedName>
        <fullName evidence="1">Uncharacterized protein</fullName>
    </submittedName>
</protein>
<keyword evidence="2" id="KW-1185">Reference proteome</keyword>
<dbReference type="Proteomes" id="UP000331127">
    <property type="component" value="Unassembled WGS sequence"/>
</dbReference>
<dbReference type="AlphaFoldDB" id="A0A5M3WEL7"/>
<dbReference type="OrthoDB" id="3482017at2"/>
<evidence type="ECO:0000313" key="2">
    <source>
        <dbReference type="Proteomes" id="UP000331127"/>
    </source>
</evidence>
<organism evidence="1 2">
    <name type="scientific">Acrocarpospora macrocephala</name>
    <dbReference type="NCBI Taxonomy" id="150177"/>
    <lineage>
        <taxon>Bacteria</taxon>
        <taxon>Bacillati</taxon>
        <taxon>Actinomycetota</taxon>
        <taxon>Actinomycetes</taxon>
        <taxon>Streptosporangiales</taxon>
        <taxon>Streptosporangiaceae</taxon>
        <taxon>Acrocarpospora</taxon>
    </lineage>
</organism>
<reference evidence="1 2" key="1">
    <citation type="submission" date="2019-10" db="EMBL/GenBank/DDBJ databases">
        <title>Whole genome shotgun sequence of Acrocarpospora macrocephala NBRC 16266.</title>
        <authorList>
            <person name="Ichikawa N."/>
            <person name="Kimura A."/>
            <person name="Kitahashi Y."/>
            <person name="Komaki H."/>
            <person name="Oguchi A."/>
        </authorList>
    </citation>
    <scope>NUCLEOTIDE SEQUENCE [LARGE SCALE GENOMIC DNA]</scope>
    <source>
        <strain evidence="1 2">NBRC 16266</strain>
    </source>
</reference>
<gene>
    <name evidence="1" type="ORF">Amac_010090</name>
</gene>
<evidence type="ECO:0000313" key="1">
    <source>
        <dbReference type="EMBL" id="GES07414.1"/>
    </source>
</evidence>
<name>A0A5M3WEL7_9ACTN</name>
<accession>A0A5M3WEL7</accession>
<sequence length="122" mass="12675">MARTAAPLVEVGLNTSTLDGTGTAYDVSNGMYIPAIPAGRDLLVRLTNTDDDTALTVTFLAGDYPPAMASGQGNLAVTMAFGTTRWVTLESGRFLQSDGTILVDVTVNTGKITPLVLPKGLS</sequence>
<comment type="caution">
    <text evidence="1">The sequence shown here is derived from an EMBL/GenBank/DDBJ whole genome shotgun (WGS) entry which is preliminary data.</text>
</comment>
<dbReference type="RefSeq" id="WP_155353124.1">
    <property type="nucleotide sequence ID" value="NZ_BAAAHL010000012.1"/>
</dbReference>